<dbReference type="InterPro" id="IPR025724">
    <property type="entry name" value="GAG-pre-integrase_dom"/>
</dbReference>
<dbReference type="Pfam" id="PF22936">
    <property type="entry name" value="Pol_BBD"/>
    <property type="match status" value="1"/>
</dbReference>
<feature type="compositionally biased region" description="Polar residues" evidence="16">
    <location>
        <begin position="108"/>
        <end position="118"/>
    </location>
</feature>
<keyword evidence="7" id="KW-0255">Endonuclease</keyword>
<evidence type="ECO:0000256" key="6">
    <source>
        <dbReference type="ARBA" id="ARBA00022741"/>
    </source>
</evidence>
<keyword evidence="3" id="KW-0645">Protease</keyword>
<keyword evidence="12" id="KW-0695">RNA-directed DNA polymerase</keyword>
<evidence type="ECO:0000256" key="10">
    <source>
        <dbReference type="ARBA" id="ARBA00022842"/>
    </source>
</evidence>
<evidence type="ECO:0000313" key="19">
    <source>
        <dbReference type="Proteomes" id="UP001151760"/>
    </source>
</evidence>
<evidence type="ECO:0000256" key="9">
    <source>
        <dbReference type="ARBA" id="ARBA00022840"/>
    </source>
</evidence>
<dbReference type="Pfam" id="PF13976">
    <property type="entry name" value="gag_pre-integrs"/>
    <property type="match status" value="1"/>
</dbReference>
<feature type="compositionally biased region" description="Polar residues" evidence="16">
    <location>
        <begin position="134"/>
        <end position="165"/>
    </location>
</feature>
<keyword evidence="14" id="KW-0917">Virion maturation</keyword>
<keyword evidence="15" id="KW-0233">DNA recombination</keyword>
<keyword evidence="13" id="KW-0548">Nucleotidyltransferase</keyword>
<evidence type="ECO:0000256" key="12">
    <source>
        <dbReference type="ARBA" id="ARBA00022918"/>
    </source>
</evidence>
<reference evidence="18" key="2">
    <citation type="submission" date="2022-01" db="EMBL/GenBank/DDBJ databases">
        <authorList>
            <person name="Yamashiro T."/>
            <person name="Shiraishi A."/>
            <person name="Satake H."/>
            <person name="Nakayama K."/>
        </authorList>
    </citation>
    <scope>NUCLEOTIDE SEQUENCE</scope>
</reference>
<protein>
    <submittedName>
        <fullName evidence="18">Integrase, catalytic region, zinc finger, CCHC-type containing protein</fullName>
    </submittedName>
</protein>
<dbReference type="PANTHER" id="PTHR42648:SF11">
    <property type="entry name" value="TRANSPOSON TY4-P GAG-POL POLYPROTEIN"/>
    <property type="match status" value="1"/>
</dbReference>
<evidence type="ECO:0000256" key="11">
    <source>
        <dbReference type="ARBA" id="ARBA00022908"/>
    </source>
</evidence>
<evidence type="ECO:0000256" key="4">
    <source>
        <dbReference type="ARBA" id="ARBA00022722"/>
    </source>
</evidence>
<sequence>MENVKKDIDGIESINIELEHTWKNELRKLKRKNVDDTMISKPNATIAPGMFKLDIEPFSHRFKNNRDAHEELLVHVSQTCPNSPKPSEKLVAVTPMNKNKRVRFVKPVTSSSNIPKQTDSLKTKDSNKPLLTFTGVTPTTSASGSKPSGNIKNNRITRPPSSNQKNKVEGHSKKVKSSLIKMNSVYEPASNALVRHSVRNVKFESICTICNKCLFDANHDMCIIDHANVRSKSTSKRNKMRKVWKPMGKMFSEIGYSWKPIGKTFTIVRNRFPLTRITSTKVVPTKETSTKSVAAPTQGILVYSRRPKSTRSVGSSSKYLDSGCSKHITGNRSQRINFVSKFLGTIRFGNDHIAKIMGYGDYQMGNVTISQVYYMERPQRPSHGCGRLSHLNFDYINSLAKHGLVRGLPKLKYQKDHLCSACALGKSKKHSHKPKAEDSIQEKLYLLHMDLCGPMRVQSINLAHTPQQNGIVERRNCTLVEADRTMLIFSEAPLFLWEEALAIACYTQNRSLIQKRHNKTPYELLHDRKPDLSYLHVFGALCYPTNDGEDLGKLKLKVDIGIFVGYAPTKKAF</sequence>
<evidence type="ECO:0000256" key="13">
    <source>
        <dbReference type="ARBA" id="ARBA00022932"/>
    </source>
</evidence>
<evidence type="ECO:0000256" key="8">
    <source>
        <dbReference type="ARBA" id="ARBA00022801"/>
    </source>
</evidence>
<dbReference type="PANTHER" id="PTHR42648">
    <property type="entry name" value="TRANSPOSASE, PUTATIVE-RELATED"/>
    <property type="match status" value="1"/>
</dbReference>
<dbReference type="EMBL" id="BQNB010008634">
    <property type="protein sequence ID" value="GJS52129.1"/>
    <property type="molecule type" value="Genomic_DNA"/>
</dbReference>
<dbReference type="Proteomes" id="UP001151760">
    <property type="component" value="Unassembled WGS sequence"/>
</dbReference>
<proteinExistence type="predicted"/>
<keyword evidence="2" id="KW-1188">Viral release from host cell</keyword>
<dbReference type="SUPFAM" id="SSF53098">
    <property type="entry name" value="Ribonuclease H-like"/>
    <property type="match status" value="1"/>
</dbReference>
<dbReference type="InterPro" id="IPR039537">
    <property type="entry name" value="Retrotran_Ty1/copia-like"/>
</dbReference>
<evidence type="ECO:0000256" key="2">
    <source>
        <dbReference type="ARBA" id="ARBA00022612"/>
    </source>
</evidence>
<keyword evidence="13" id="KW-0808">Transferase</keyword>
<gene>
    <name evidence="18" type="ORF">Tco_0625491</name>
</gene>
<dbReference type="PROSITE" id="PS50994">
    <property type="entry name" value="INTEGRASE"/>
    <property type="match status" value="1"/>
</dbReference>
<evidence type="ECO:0000256" key="1">
    <source>
        <dbReference type="ARBA" id="ARBA00002180"/>
    </source>
</evidence>
<keyword evidence="19" id="KW-1185">Reference proteome</keyword>
<evidence type="ECO:0000259" key="17">
    <source>
        <dbReference type="PROSITE" id="PS50994"/>
    </source>
</evidence>
<evidence type="ECO:0000313" key="18">
    <source>
        <dbReference type="EMBL" id="GJS52129.1"/>
    </source>
</evidence>
<evidence type="ECO:0000256" key="15">
    <source>
        <dbReference type="ARBA" id="ARBA00023172"/>
    </source>
</evidence>
<keyword evidence="8" id="KW-0378">Hydrolase</keyword>
<dbReference type="Gene3D" id="3.30.420.10">
    <property type="entry name" value="Ribonuclease H-like superfamily/Ribonuclease H"/>
    <property type="match status" value="1"/>
</dbReference>
<organism evidence="18 19">
    <name type="scientific">Tanacetum coccineum</name>
    <dbReference type="NCBI Taxonomy" id="301880"/>
    <lineage>
        <taxon>Eukaryota</taxon>
        <taxon>Viridiplantae</taxon>
        <taxon>Streptophyta</taxon>
        <taxon>Embryophyta</taxon>
        <taxon>Tracheophyta</taxon>
        <taxon>Spermatophyta</taxon>
        <taxon>Magnoliopsida</taxon>
        <taxon>eudicotyledons</taxon>
        <taxon>Gunneridae</taxon>
        <taxon>Pentapetalae</taxon>
        <taxon>asterids</taxon>
        <taxon>campanulids</taxon>
        <taxon>Asterales</taxon>
        <taxon>Asteraceae</taxon>
        <taxon>Asteroideae</taxon>
        <taxon>Anthemideae</taxon>
        <taxon>Anthemidinae</taxon>
        <taxon>Tanacetum</taxon>
    </lineage>
</organism>
<dbReference type="InterPro" id="IPR036397">
    <property type="entry name" value="RNaseH_sf"/>
</dbReference>
<keyword evidence="11" id="KW-0229">DNA integration</keyword>
<keyword evidence="4" id="KW-0540">Nuclease</keyword>
<reference evidence="18" key="1">
    <citation type="journal article" date="2022" name="Int. J. Mol. Sci.">
        <title>Draft Genome of Tanacetum Coccineum: Genomic Comparison of Closely Related Tanacetum-Family Plants.</title>
        <authorList>
            <person name="Yamashiro T."/>
            <person name="Shiraishi A."/>
            <person name="Nakayama K."/>
            <person name="Satake H."/>
        </authorList>
    </citation>
    <scope>NUCLEOTIDE SEQUENCE</scope>
</reference>
<evidence type="ECO:0000256" key="5">
    <source>
        <dbReference type="ARBA" id="ARBA00022723"/>
    </source>
</evidence>
<evidence type="ECO:0000256" key="7">
    <source>
        <dbReference type="ARBA" id="ARBA00022759"/>
    </source>
</evidence>
<keyword evidence="9" id="KW-0067">ATP-binding</keyword>
<name>A0ABQ4WGY6_9ASTR</name>
<comment type="caution">
    <text evidence="18">The sequence shown here is derived from an EMBL/GenBank/DDBJ whole genome shotgun (WGS) entry which is preliminary data.</text>
</comment>
<comment type="function">
    <text evidence="1">The aspartyl protease (PR) mediates the proteolytic cleavages of the Gag and Gag-Pol polyproteins after assembly of the VLP.</text>
</comment>
<evidence type="ECO:0000256" key="14">
    <source>
        <dbReference type="ARBA" id="ARBA00023113"/>
    </source>
</evidence>
<feature type="region of interest" description="Disordered" evidence="16">
    <location>
        <begin position="107"/>
        <end position="174"/>
    </location>
</feature>
<evidence type="ECO:0000256" key="3">
    <source>
        <dbReference type="ARBA" id="ARBA00022670"/>
    </source>
</evidence>
<dbReference type="InterPro" id="IPR012337">
    <property type="entry name" value="RNaseH-like_sf"/>
</dbReference>
<dbReference type="InterPro" id="IPR001584">
    <property type="entry name" value="Integrase_cat-core"/>
</dbReference>
<keyword evidence="13" id="KW-0239">DNA-directed DNA polymerase</keyword>
<keyword evidence="5" id="KW-0479">Metal-binding</keyword>
<keyword evidence="10" id="KW-0460">Magnesium</keyword>
<dbReference type="InterPro" id="IPR054722">
    <property type="entry name" value="PolX-like_BBD"/>
</dbReference>
<accession>A0ABQ4WGY6</accession>
<evidence type="ECO:0000256" key="16">
    <source>
        <dbReference type="SAM" id="MobiDB-lite"/>
    </source>
</evidence>
<feature type="domain" description="Integrase catalytic" evidence="17">
    <location>
        <begin position="438"/>
        <end position="529"/>
    </location>
</feature>
<keyword evidence="6" id="KW-0547">Nucleotide-binding</keyword>